<name>A0ABR0V4A7_REHGL</name>
<evidence type="ECO:0000313" key="2">
    <source>
        <dbReference type="EMBL" id="KAK6129423.1"/>
    </source>
</evidence>
<accession>A0ABR0V4A7</accession>
<feature type="region of interest" description="Disordered" evidence="1">
    <location>
        <begin position="87"/>
        <end position="114"/>
    </location>
</feature>
<feature type="compositionally biased region" description="Polar residues" evidence="1">
    <location>
        <begin position="658"/>
        <end position="676"/>
    </location>
</feature>
<feature type="region of interest" description="Disordered" evidence="1">
    <location>
        <begin position="331"/>
        <end position="350"/>
    </location>
</feature>
<feature type="region of interest" description="Disordered" evidence="1">
    <location>
        <begin position="570"/>
        <end position="644"/>
    </location>
</feature>
<feature type="compositionally biased region" description="Low complexity" evidence="1">
    <location>
        <begin position="628"/>
        <end position="637"/>
    </location>
</feature>
<protein>
    <submittedName>
        <fullName evidence="2">Uncharacterized protein</fullName>
    </submittedName>
</protein>
<feature type="compositionally biased region" description="Low complexity" evidence="1">
    <location>
        <begin position="99"/>
        <end position="114"/>
    </location>
</feature>
<feature type="region of interest" description="Disordered" evidence="1">
    <location>
        <begin position="658"/>
        <end position="677"/>
    </location>
</feature>
<evidence type="ECO:0000313" key="3">
    <source>
        <dbReference type="Proteomes" id="UP001318860"/>
    </source>
</evidence>
<feature type="region of interest" description="Disordered" evidence="1">
    <location>
        <begin position="201"/>
        <end position="222"/>
    </location>
</feature>
<comment type="caution">
    <text evidence="2">The sequence shown here is derived from an EMBL/GenBank/DDBJ whole genome shotgun (WGS) entry which is preliminary data.</text>
</comment>
<feature type="compositionally biased region" description="Acidic residues" evidence="1">
    <location>
        <begin position="588"/>
        <end position="613"/>
    </location>
</feature>
<reference evidence="2 3" key="1">
    <citation type="journal article" date="2021" name="Comput. Struct. Biotechnol. J.">
        <title>De novo genome assembly of the potent medicinal plant Rehmannia glutinosa using nanopore technology.</title>
        <authorList>
            <person name="Ma L."/>
            <person name="Dong C."/>
            <person name="Song C."/>
            <person name="Wang X."/>
            <person name="Zheng X."/>
            <person name="Niu Y."/>
            <person name="Chen S."/>
            <person name="Feng W."/>
        </authorList>
    </citation>
    <scope>NUCLEOTIDE SEQUENCE [LARGE SCALE GENOMIC DNA]</scope>
    <source>
        <strain evidence="2">DH-2019</strain>
    </source>
</reference>
<proteinExistence type="predicted"/>
<keyword evidence="3" id="KW-1185">Reference proteome</keyword>
<feature type="compositionally biased region" description="Polar residues" evidence="1">
    <location>
        <begin position="332"/>
        <end position="350"/>
    </location>
</feature>
<dbReference type="PANTHER" id="PTHR47820:SF3">
    <property type="entry name" value="OS07G0499800 PROTEIN"/>
    <property type="match status" value="1"/>
</dbReference>
<dbReference type="EMBL" id="JABTTQ020001649">
    <property type="protein sequence ID" value="KAK6129423.1"/>
    <property type="molecule type" value="Genomic_DNA"/>
</dbReference>
<gene>
    <name evidence="2" type="ORF">DH2020_036834</name>
</gene>
<feature type="compositionally biased region" description="Polar residues" evidence="1">
    <location>
        <begin position="129"/>
        <end position="142"/>
    </location>
</feature>
<dbReference type="Proteomes" id="UP001318860">
    <property type="component" value="Unassembled WGS sequence"/>
</dbReference>
<dbReference type="PANTHER" id="PTHR47820">
    <property type="entry name" value="BNAC05G24000D PROTEIN"/>
    <property type="match status" value="1"/>
</dbReference>
<sequence>MMASSQVEIATSSPFGCAAVHNHRDPCFQNNLNNSRHIDFADLWVHRPQWQSTTTANINKCNHSNDDRSIDYKDKWARAREMVFSVDHRSANSKGGGSSDSSKQSEEVSNSGGVSSLVQKWRGFEAKCSSRNSNTAGTTMFQDNAGDEPSAAPATNEDDPFGDWESDRTAFSAPTSSDASEMERLRVADIIRKLTEDRFSDVGCDSPPRVRTSSSDQSEQRCHSPVVCSPRIRGRQAYNDLLMQMGRDRQKELEGLVGRKPVSKFSHRGRIQALLRFRFLRRGIEAREDRHSNNTSHKAVRPVVMHIRERVDSSAQNGSVHSASCRKEMIDSTPTHNQQGNENQVNEDTNSKSLSNIHNIQDSQDSITSTEHDVNHSSHIVNEDIQHNVDLLHSYEHLHHETSSPLSTFMRQETIWENSNHSLADSAESSRNFHNTEINFGETTKSLPSIEISVHDKNEEATDHQVTENIYDLTGYCAQSQSYHKGESVSDQDFVESDMYWVNDGSNPEVGWEELQQEEGSNKEWIDEVSRPRSDWEDLRQARYQEMLDPFLDNEEIRSLLGRIIRQKKKTHERLPEQEQTVVSEQGEGGDEEDEQDGGEDFGDYIDEYEEAESSVGQQYNESDDSTDQITSSSPSSWPQNQGHELSDYSYHVATPSTQQSSNYYSQDNGPNSSYSAPPAIEMDLIYDLRGHMEQLHQEMSDLKKSIKCCMDMQIKLQNSIKKEVAIALRHSDVGTCAPASSVLMSCSGAAGSVQYAKLQ</sequence>
<feature type="region of interest" description="Disordered" evidence="1">
    <location>
        <begin position="128"/>
        <end position="181"/>
    </location>
</feature>
<evidence type="ECO:0000256" key="1">
    <source>
        <dbReference type="SAM" id="MobiDB-lite"/>
    </source>
</evidence>
<organism evidence="2 3">
    <name type="scientific">Rehmannia glutinosa</name>
    <name type="common">Chinese foxglove</name>
    <dbReference type="NCBI Taxonomy" id="99300"/>
    <lineage>
        <taxon>Eukaryota</taxon>
        <taxon>Viridiplantae</taxon>
        <taxon>Streptophyta</taxon>
        <taxon>Embryophyta</taxon>
        <taxon>Tracheophyta</taxon>
        <taxon>Spermatophyta</taxon>
        <taxon>Magnoliopsida</taxon>
        <taxon>eudicotyledons</taxon>
        <taxon>Gunneridae</taxon>
        <taxon>Pentapetalae</taxon>
        <taxon>asterids</taxon>
        <taxon>lamiids</taxon>
        <taxon>Lamiales</taxon>
        <taxon>Orobanchaceae</taxon>
        <taxon>Rehmannieae</taxon>
        <taxon>Rehmannia</taxon>
    </lineage>
</organism>